<evidence type="ECO:0000313" key="1">
    <source>
        <dbReference type="Proteomes" id="UP000887565"/>
    </source>
</evidence>
<dbReference type="WBParaSite" id="nRc.2.0.1.t34570-RA">
    <property type="protein sequence ID" value="nRc.2.0.1.t34570-RA"/>
    <property type="gene ID" value="nRc.2.0.1.g34570"/>
</dbReference>
<organism evidence="1 2">
    <name type="scientific">Romanomermis culicivorax</name>
    <name type="common">Nematode worm</name>
    <dbReference type="NCBI Taxonomy" id="13658"/>
    <lineage>
        <taxon>Eukaryota</taxon>
        <taxon>Metazoa</taxon>
        <taxon>Ecdysozoa</taxon>
        <taxon>Nematoda</taxon>
        <taxon>Enoplea</taxon>
        <taxon>Dorylaimia</taxon>
        <taxon>Mermithida</taxon>
        <taxon>Mermithoidea</taxon>
        <taxon>Mermithidae</taxon>
        <taxon>Romanomermis</taxon>
    </lineage>
</organism>
<proteinExistence type="predicted"/>
<sequence length="205" mass="23313">MNRRMMFYLEIHIWNWLHKPEREDCIFSELIFMKFQNNSPPCIQNIRLDTSPATGNESKACKEKGSNVVQNELDADDDDAADDAGSMDPLESDPMRLNVGLSTITLQMSYRQLAGQTDRNLGESIVPDGNYYKHVFLIVNSKLLYFLQNSETSKIRRKNLGYGSSTSSKDNLEEVNQISVKLQLPVKQLLYGIVDHAACPQYSEV</sequence>
<dbReference type="Proteomes" id="UP000887565">
    <property type="component" value="Unplaced"/>
</dbReference>
<reference evidence="2" key="1">
    <citation type="submission" date="2022-11" db="UniProtKB">
        <authorList>
            <consortium name="WormBaseParasite"/>
        </authorList>
    </citation>
    <scope>IDENTIFICATION</scope>
</reference>
<name>A0A915K8R2_ROMCU</name>
<dbReference type="AlphaFoldDB" id="A0A915K8R2"/>
<protein>
    <submittedName>
        <fullName evidence="2">Uncharacterized protein</fullName>
    </submittedName>
</protein>
<evidence type="ECO:0000313" key="2">
    <source>
        <dbReference type="WBParaSite" id="nRc.2.0.1.t34570-RA"/>
    </source>
</evidence>
<keyword evidence="1" id="KW-1185">Reference proteome</keyword>
<accession>A0A915K8R2</accession>